<evidence type="ECO:0000259" key="11">
    <source>
        <dbReference type="Pfam" id="PF01055"/>
    </source>
</evidence>
<keyword evidence="7" id="KW-0325">Glycoprotein</keyword>
<accession>A2DNT4</accession>
<dbReference type="GO" id="GO:0090599">
    <property type="term" value="F:alpha-glucosidase activity"/>
    <property type="evidence" value="ECO:0000318"/>
    <property type="project" value="GO_Central"/>
</dbReference>
<keyword evidence="5 10" id="KW-0378">Hydrolase</keyword>
<evidence type="ECO:0000259" key="12">
    <source>
        <dbReference type="Pfam" id="PF13802"/>
    </source>
</evidence>
<dbReference type="InterPro" id="IPR011013">
    <property type="entry name" value="Gal_mutarotase_sf_dom"/>
</dbReference>
<dbReference type="SUPFAM" id="SSF51011">
    <property type="entry name" value="Glycosyl hydrolase domain"/>
    <property type="match status" value="1"/>
</dbReference>
<protein>
    <recommendedName>
        <fullName evidence="9">Glucosidase II subunit alpha</fullName>
    </recommendedName>
</protein>
<dbReference type="SUPFAM" id="SSF74650">
    <property type="entry name" value="Galactose mutarotase-like"/>
    <property type="match status" value="1"/>
</dbReference>
<comment type="pathway">
    <text evidence="2">Glycan metabolism; N-glycan metabolism.</text>
</comment>
<evidence type="ECO:0000256" key="8">
    <source>
        <dbReference type="ARBA" id="ARBA00023295"/>
    </source>
</evidence>
<dbReference type="PANTHER" id="PTHR22762:SF54">
    <property type="entry name" value="BCDNA.GH04962"/>
    <property type="match status" value="1"/>
</dbReference>
<dbReference type="SMR" id="A2DNT4"/>
<dbReference type="VEuPathDB" id="TrichDB:TVAG_225550"/>
<dbReference type="InterPro" id="IPR000322">
    <property type="entry name" value="Glyco_hydro_31_TIM"/>
</dbReference>
<evidence type="ECO:0000256" key="10">
    <source>
        <dbReference type="RuleBase" id="RU361185"/>
    </source>
</evidence>
<dbReference type="EMBL" id="DS113224">
    <property type="protein sequence ID" value="EAY17929.1"/>
    <property type="molecule type" value="Genomic_DNA"/>
</dbReference>
<evidence type="ECO:0000256" key="1">
    <source>
        <dbReference type="ARBA" id="ARBA00004240"/>
    </source>
</evidence>
<evidence type="ECO:0000256" key="6">
    <source>
        <dbReference type="ARBA" id="ARBA00022824"/>
    </source>
</evidence>
<dbReference type="RefSeq" id="XP_001578915.1">
    <property type="nucleotide sequence ID" value="XM_001578865.1"/>
</dbReference>
<dbReference type="InterPro" id="IPR025887">
    <property type="entry name" value="Glyco_hydro_31_N_dom"/>
</dbReference>
<dbReference type="AlphaFoldDB" id="A2DNT4"/>
<dbReference type="GO" id="GO:0005783">
    <property type="term" value="C:endoplasmic reticulum"/>
    <property type="evidence" value="ECO:0007669"/>
    <property type="project" value="UniProtKB-SubCell"/>
</dbReference>
<dbReference type="InterPro" id="IPR048395">
    <property type="entry name" value="Glyco_hydro_31_C"/>
</dbReference>
<evidence type="ECO:0000256" key="3">
    <source>
        <dbReference type="ARBA" id="ARBA00007806"/>
    </source>
</evidence>
<dbReference type="Gene3D" id="3.20.20.80">
    <property type="entry name" value="Glycosidases"/>
    <property type="match status" value="2"/>
</dbReference>
<dbReference type="Pfam" id="PF21365">
    <property type="entry name" value="Glyco_hydro_31_3rd"/>
    <property type="match status" value="1"/>
</dbReference>
<dbReference type="GO" id="GO:0005975">
    <property type="term" value="P:carbohydrate metabolic process"/>
    <property type="evidence" value="ECO:0007669"/>
    <property type="project" value="InterPro"/>
</dbReference>
<dbReference type="InterPro" id="IPR030458">
    <property type="entry name" value="Glyco_hydro_31_AS"/>
</dbReference>
<dbReference type="OMA" id="MHNVYGH"/>
<dbReference type="InterPro" id="IPR013780">
    <property type="entry name" value="Glyco_hydro_b"/>
</dbReference>
<dbReference type="SUPFAM" id="SSF51445">
    <property type="entry name" value="(Trans)glycosidases"/>
    <property type="match status" value="1"/>
</dbReference>
<dbReference type="Gene3D" id="2.60.40.1180">
    <property type="entry name" value="Golgi alpha-mannosidase II"/>
    <property type="match status" value="2"/>
</dbReference>
<dbReference type="CDD" id="cd06603">
    <property type="entry name" value="GH31_GANC_GANAB_alpha"/>
    <property type="match status" value="1"/>
</dbReference>
<dbReference type="OrthoDB" id="3237269at2759"/>
<sequence>MFSFYLFSAVFSVRQEKYTKCTESYFCTRDRSVTDQVWSIQPNTVNSNKTTFTAIIDDVNYSTKLSLKVSIHHNKTAHIKVKPLDKESFNRYDCELEPTVINQEYISSFVDIQVENTDSQSIISAEGIKLIVNYNPFSIVVNDEKGEALLFNMDNAAVFETQRSKEKYPDLFKDRYFNGFNDVFKNGPTSVAMSFRFNGKQTRLTGLPAHTLPLTLENTSEPIRFFNTDINEFEIGNGMSMYGAVPLIFMHSLDRSIGLFWCNPSETWVDIKNAQDRSSSDARYISEGGYIDIYVFLGSPSEISNSYTSLTGRPQLTPLFALAYHQCRWGYMTQSDFLGVSTKLDEIGVPHDVMWLDLDHTDDKKYFTFHPSNFPEPKKMLETFAKDQRYVVTLVDPHLKADGGYNVYNQANSQKLLVKTRDGSVYRAKCWPGDSVWPDFFMPKARAWWESLFSFKHYSNSASNLFVWNDMNEISVFDAADNTAPRDLVHYGDIEEREIHNMYGHMMIGATFGGLRKRDEKPMRPFILSRSFFAGSQKYAYVWSGDNAADWNHLKNSIPSVLSFGLGGIVYSGADIGGFFNSPDEDLLSRWYSIAAWTYTFFREHCHHLASQREIYLIKDDKYRKLAKTAVIERYTMLPYWYTLAKESNATGKPLVRPLWYEFTQEESVLDIDDQVMLGDKLMVIPFIEKEQKDRNIVLPNISKWYEFRTLQPFEQTVAKFTDGNCLVLIKGGSIVPMKCRVRKSSKLMFYDPFTLVISADENGAAEGKLYIDDGESEEFEKGSFIYRQFSLENGKLSNRAVPPRVMNEFGYKYDNYIERIRISGIKEPQSITGPNGRMEFEYEEGVLTIRKPGLLVRDDWSITFQ</sequence>
<evidence type="ECO:0000256" key="9">
    <source>
        <dbReference type="ARBA" id="ARBA00042895"/>
    </source>
</evidence>
<keyword evidence="15" id="KW-1185">Reference proteome</keyword>
<gene>
    <name evidence="14" type="ORF">TVAG_225550</name>
</gene>
<feature type="domain" description="Glycosyl hydrolase family 31 C-terminal" evidence="13">
    <location>
        <begin position="652"/>
        <end position="736"/>
    </location>
</feature>
<evidence type="ECO:0000256" key="7">
    <source>
        <dbReference type="ARBA" id="ARBA00023180"/>
    </source>
</evidence>
<dbReference type="FunCoup" id="A2DNT4">
    <property type="interactions" value="594"/>
</dbReference>
<dbReference type="PROSITE" id="PS00129">
    <property type="entry name" value="GLYCOSYL_HYDROL_F31_1"/>
    <property type="match status" value="1"/>
</dbReference>
<keyword evidence="6" id="KW-0256">Endoplasmic reticulum</keyword>
<name>A2DNT4_TRIV3</name>
<feature type="domain" description="Glycoside hydrolase family 31 N-terminal" evidence="12">
    <location>
        <begin position="67"/>
        <end position="270"/>
    </location>
</feature>
<comment type="subcellular location">
    <subcellularLocation>
        <location evidence="1">Endoplasmic reticulum</location>
    </subcellularLocation>
</comment>
<dbReference type="Proteomes" id="UP000001542">
    <property type="component" value="Unassembled WGS sequence"/>
</dbReference>
<evidence type="ECO:0000313" key="15">
    <source>
        <dbReference type="Proteomes" id="UP000001542"/>
    </source>
</evidence>
<proteinExistence type="inferred from homology"/>
<feature type="domain" description="Glycoside hydrolase family 31 TIM barrel" evidence="11">
    <location>
        <begin position="314"/>
        <end position="644"/>
    </location>
</feature>
<dbReference type="STRING" id="5722.A2DNT4"/>
<comment type="similarity">
    <text evidence="3 10">Belongs to the glycosyl hydrolase 31 family.</text>
</comment>
<dbReference type="InParanoid" id="A2DNT4"/>
<organism evidence="14 15">
    <name type="scientific">Trichomonas vaginalis (strain ATCC PRA-98 / G3)</name>
    <dbReference type="NCBI Taxonomy" id="412133"/>
    <lineage>
        <taxon>Eukaryota</taxon>
        <taxon>Metamonada</taxon>
        <taxon>Parabasalia</taxon>
        <taxon>Trichomonadida</taxon>
        <taxon>Trichomonadidae</taxon>
        <taxon>Trichomonas</taxon>
    </lineage>
</organism>
<reference evidence="14" key="2">
    <citation type="journal article" date="2007" name="Science">
        <title>Draft genome sequence of the sexually transmitted pathogen Trichomonas vaginalis.</title>
        <authorList>
            <person name="Carlton J.M."/>
            <person name="Hirt R.P."/>
            <person name="Silva J.C."/>
            <person name="Delcher A.L."/>
            <person name="Schatz M."/>
            <person name="Zhao Q."/>
            <person name="Wortman J.R."/>
            <person name="Bidwell S.L."/>
            <person name="Alsmark U.C.M."/>
            <person name="Besteiro S."/>
            <person name="Sicheritz-Ponten T."/>
            <person name="Noel C.J."/>
            <person name="Dacks J.B."/>
            <person name="Foster P.G."/>
            <person name="Simillion C."/>
            <person name="Van de Peer Y."/>
            <person name="Miranda-Saavedra D."/>
            <person name="Barton G.J."/>
            <person name="Westrop G.D."/>
            <person name="Mueller S."/>
            <person name="Dessi D."/>
            <person name="Fiori P.L."/>
            <person name="Ren Q."/>
            <person name="Paulsen I."/>
            <person name="Zhang H."/>
            <person name="Bastida-Corcuera F.D."/>
            <person name="Simoes-Barbosa A."/>
            <person name="Brown M.T."/>
            <person name="Hayes R.D."/>
            <person name="Mukherjee M."/>
            <person name="Okumura C.Y."/>
            <person name="Schneider R."/>
            <person name="Smith A.J."/>
            <person name="Vanacova S."/>
            <person name="Villalvazo M."/>
            <person name="Haas B.J."/>
            <person name="Pertea M."/>
            <person name="Feldblyum T.V."/>
            <person name="Utterback T.R."/>
            <person name="Shu C.L."/>
            <person name="Osoegawa K."/>
            <person name="de Jong P.J."/>
            <person name="Hrdy I."/>
            <person name="Horvathova L."/>
            <person name="Zubacova Z."/>
            <person name="Dolezal P."/>
            <person name="Malik S.B."/>
            <person name="Logsdon J.M. Jr."/>
            <person name="Henze K."/>
            <person name="Gupta A."/>
            <person name="Wang C.C."/>
            <person name="Dunne R.L."/>
            <person name="Upcroft J.A."/>
            <person name="Upcroft P."/>
            <person name="White O."/>
            <person name="Salzberg S.L."/>
            <person name="Tang P."/>
            <person name="Chiu C.-H."/>
            <person name="Lee Y.-S."/>
            <person name="Embley T.M."/>
            <person name="Coombs G.H."/>
            <person name="Mottram J.C."/>
            <person name="Tachezy J."/>
            <person name="Fraser-Liggett C.M."/>
            <person name="Johnson P.J."/>
        </authorList>
    </citation>
    <scope>NUCLEOTIDE SEQUENCE [LARGE SCALE GENOMIC DNA]</scope>
    <source>
        <strain evidence="14">G3</strain>
    </source>
</reference>
<keyword evidence="8 10" id="KW-0326">Glycosidase</keyword>
<dbReference type="PANTHER" id="PTHR22762">
    <property type="entry name" value="ALPHA-GLUCOSIDASE"/>
    <property type="match status" value="1"/>
</dbReference>
<dbReference type="KEGG" id="tva:5463432"/>
<evidence type="ECO:0000256" key="5">
    <source>
        <dbReference type="ARBA" id="ARBA00022801"/>
    </source>
</evidence>
<dbReference type="Gene3D" id="2.60.40.1760">
    <property type="entry name" value="glycosyl hydrolase (family 31)"/>
    <property type="match status" value="1"/>
</dbReference>
<dbReference type="eggNOG" id="KOG1066">
    <property type="taxonomic scope" value="Eukaryota"/>
</dbReference>
<keyword evidence="4" id="KW-0732">Signal</keyword>
<evidence type="ECO:0000313" key="14">
    <source>
        <dbReference type="EMBL" id="EAY17929.1"/>
    </source>
</evidence>
<dbReference type="CDD" id="cd14752">
    <property type="entry name" value="GH31_N"/>
    <property type="match status" value="1"/>
</dbReference>
<evidence type="ECO:0000256" key="4">
    <source>
        <dbReference type="ARBA" id="ARBA00022729"/>
    </source>
</evidence>
<evidence type="ECO:0000256" key="2">
    <source>
        <dbReference type="ARBA" id="ARBA00004833"/>
    </source>
</evidence>
<dbReference type="VEuPathDB" id="TrichDB:TVAGG3_0288950"/>
<reference evidence="14" key="1">
    <citation type="submission" date="2006-10" db="EMBL/GenBank/DDBJ databases">
        <authorList>
            <person name="Amadeo P."/>
            <person name="Zhao Q."/>
            <person name="Wortman J."/>
            <person name="Fraser-Liggett C."/>
            <person name="Carlton J."/>
        </authorList>
    </citation>
    <scope>NUCLEOTIDE SEQUENCE</scope>
    <source>
        <strain evidence="14">G3</strain>
    </source>
</reference>
<dbReference type="GO" id="GO:0006491">
    <property type="term" value="P:N-glycan processing"/>
    <property type="evidence" value="ECO:0000318"/>
    <property type="project" value="GO_Central"/>
</dbReference>
<dbReference type="Pfam" id="PF01055">
    <property type="entry name" value="Glyco_hydro_31_2nd"/>
    <property type="match status" value="1"/>
</dbReference>
<dbReference type="InterPro" id="IPR017853">
    <property type="entry name" value="GH"/>
</dbReference>
<dbReference type="Pfam" id="PF13802">
    <property type="entry name" value="Gal_mutarotas_2"/>
    <property type="match status" value="1"/>
</dbReference>
<dbReference type="GO" id="GO:0030246">
    <property type="term" value="F:carbohydrate binding"/>
    <property type="evidence" value="ECO:0007669"/>
    <property type="project" value="InterPro"/>
</dbReference>
<evidence type="ECO:0000259" key="13">
    <source>
        <dbReference type="Pfam" id="PF21365"/>
    </source>
</evidence>